<dbReference type="AlphaFoldDB" id="A0A6M3K994"/>
<evidence type="ECO:0000256" key="1">
    <source>
        <dbReference type="SAM" id="MobiDB-lite"/>
    </source>
</evidence>
<accession>A0A6M3K994</accession>
<organism evidence="2">
    <name type="scientific">viral metagenome</name>
    <dbReference type="NCBI Taxonomy" id="1070528"/>
    <lineage>
        <taxon>unclassified sequences</taxon>
        <taxon>metagenomes</taxon>
        <taxon>organismal metagenomes</taxon>
    </lineage>
</organism>
<reference evidence="2" key="1">
    <citation type="submission" date="2020-03" db="EMBL/GenBank/DDBJ databases">
        <title>The deep terrestrial virosphere.</title>
        <authorList>
            <person name="Holmfeldt K."/>
            <person name="Nilsson E."/>
            <person name="Simone D."/>
            <person name="Lopez-Fernandez M."/>
            <person name="Wu X."/>
            <person name="de Brujin I."/>
            <person name="Lundin D."/>
            <person name="Andersson A."/>
            <person name="Bertilsson S."/>
            <person name="Dopson M."/>
        </authorList>
    </citation>
    <scope>NUCLEOTIDE SEQUENCE</scope>
    <source>
        <strain evidence="2">MM415A01084</strain>
    </source>
</reference>
<feature type="region of interest" description="Disordered" evidence="1">
    <location>
        <begin position="40"/>
        <end position="63"/>
    </location>
</feature>
<sequence length="63" mass="6917">MGDIADMMLEGILCETCGEFLDDGAPGHPRRCPACREYERKARTGQDSKPKHAKKTADPTGPR</sequence>
<proteinExistence type="predicted"/>
<feature type="compositionally biased region" description="Basic and acidic residues" evidence="1">
    <location>
        <begin position="40"/>
        <end position="50"/>
    </location>
</feature>
<name>A0A6M3K994_9ZZZZ</name>
<evidence type="ECO:0000313" key="2">
    <source>
        <dbReference type="EMBL" id="QJA78316.1"/>
    </source>
</evidence>
<protein>
    <submittedName>
        <fullName evidence="2">Uncharacterized protein</fullName>
    </submittedName>
</protein>
<gene>
    <name evidence="2" type="ORF">MM415A01084_0013</name>
</gene>
<dbReference type="EMBL" id="MT142331">
    <property type="protein sequence ID" value="QJA78316.1"/>
    <property type="molecule type" value="Genomic_DNA"/>
</dbReference>